<keyword evidence="8" id="KW-1185">Reference proteome</keyword>
<keyword evidence="4" id="KW-0547">Nucleotide-binding</keyword>
<gene>
    <name evidence="7" type="ORF">Adt_28003</name>
</gene>
<dbReference type="InterPro" id="IPR058922">
    <property type="entry name" value="WHD_DRP"/>
</dbReference>
<name>A0ABD1RVB8_9LAMI</name>
<dbReference type="Pfam" id="PF23559">
    <property type="entry name" value="WHD_DRP"/>
    <property type="match status" value="1"/>
</dbReference>
<comment type="caution">
    <text evidence="7">The sequence shown here is derived from an EMBL/GenBank/DDBJ whole genome shotgun (WGS) entry which is preliminary data.</text>
</comment>
<sequence>MRNLTLDESWNLLHEMVFGAERYPPELKDIGKMILMECRGLPLLLVLIGGLLYKSERTLHYWKHVESNIRSGVLREDYEIRRSKLTKLWVANRFIKPDRSKSFEEVAEEYLKDLVDRNLILVREWSYRREIKTYGIHDILRDFCLMKVDES</sequence>
<dbReference type="InterPro" id="IPR044974">
    <property type="entry name" value="Disease_R_plants"/>
</dbReference>
<dbReference type="InterPro" id="IPR042197">
    <property type="entry name" value="Apaf_helical"/>
</dbReference>
<evidence type="ECO:0000313" key="8">
    <source>
        <dbReference type="Proteomes" id="UP001604336"/>
    </source>
</evidence>
<evidence type="ECO:0000256" key="4">
    <source>
        <dbReference type="ARBA" id="ARBA00022741"/>
    </source>
</evidence>
<organism evidence="7 8">
    <name type="scientific">Abeliophyllum distichum</name>
    <dbReference type="NCBI Taxonomy" id="126358"/>
    <lineage>
        <taxon>Eukaryota</taxon>
        <taxon>Viridiplantae</taxon>
        <taxon>Streptophyta</taxon>
        <taxon>Embryophyta</taxon>
        <taxon>Tracheophyta</taxon>
        <taxon>Spermatophyta</taxon>
        <taxon>Magnoliopsida</taxon>
        <taxon>eudicotyledons</taxon>
        <taxon>Gunneridae</taxon>
        <taxon>Pentapetalae</taxon>
        <taxon>asterids</taxon>
        <taxon>lamiids</taxon>
        <taxon>Lamiales</taxon>
        <taxon>Oleaceae</taxon>
        <taxon>Forsythieae</taxon>
        <taxon>Abeliophyllum</taxon>
    </lineage>
</organism>
<dbReference type="SUPFAM" id="SSF52540">
    <property type="entry name" value="P-loop containing nucleoside triphosphate hydrolases"/>
    <property type="match status" value="1"/>
</dbReference>
<evidence type="ECO:0000256" key="1">
    <source>
        <dbReference type="ARBA" id="ARBA00004496"/>
    </source>
</evidence>
<evidence type="ECO:0000313" key="7">
    <source>
        <dbReference type="EMBL" id="KAL2492375.1"/>
    </source>
</evidence>
<dbReference type="EMBL" id="JBFOLK010000008">
    <property type="protein sequence ID" value="KAL2492375.1"/>
    <property type="molecule type" value="Genomic_DNA"/>
</dbReference>
<reference evidence="8" key="1">
    <citation type="submission" date="2024-07" db="EMBL/GenBank/DDBJ databases">
        <title>Two chromosome-level genome assemblies of Korean endemic species Abeliophyllum distichum and Forsythia ovata (Oleaceae).</title>
        <authorList>
            <person name="Jang H."/>
        </authorList>
    </citation>
    <scope>NUCLEOTIDE SEQUENCE [LARGE SCALE GENOMIC DNA]</scope>
</reference>
<accession>A0ABD1RVB8</accession>
<dbReference type="Proteomes" id="UP001604336">
    <property type="component" value="Unassembled WGS sequence"/>
</dbReference>
<feature type="domain" description="Disease resistance protein winged helix" evidence="6">
    <location>
        <begin position="76"/>
        <end position="143"/>
    </location>
</feature>
<proteinExistence type="predicted"/>
<keyword evidence="5" id="KW-0067">ATP-binding</keyword>
<dbReference type="PANTHER" id="PTHR23155:SF1152">
    <property type="entry name" value="AAA+ ATPASE DOMAIN-CONTAINING PROTEIN"/>
    <property type="match status" value="1"/>
</dbReference>
<dbReference type="InterPro" id="IPR027417">
    <property type="entry name" value="P-loop_NTPase"/>
</dbReference>
<dbReference type="GO" id="GO:0005737">
    <property type="term" value="C:cytoplasm"/>
    <property type="evidence" value="ECO:0007669"/>
    <property type="project" value="UniProtKB-SubCell"/>
</dbReference>
<evidence type="ECO:0000256" key="2">
    <source>
        <dbReference type="ARBA" id="ARBA00022490"/>
    </source>
</evidence>
<evidence type="ECO:0000256" key="3">
    <source>
        <dbReference type="ARBA" id="ARBA00022614"/>
    </source>
</evidence>
<dbReference type="PANTHER" id="PTHR23155">
    <property type="entry name" value="DISEASE RESISTANCE PROTEIN RP"/>
    <property type="match status" value="1"/>
</dbReference>
<evidence type="ECO:0000256" key="5">
    <source>
        <dbReference type="ARBA" id="ARBA00022840"/>
    </source>
</evidence>
<comment type="subcellular location">
    <subcellularLocation>
        <location evidence="1">Cytoplasm</location>
    </subcellularLocation>
</comment>
<keyword evidence="3" id="KW-0433">Leucine-rich repeat</keyword>
<protein>
    <submittedName>
        <fullName evidence="7">Disease resistance RPP13-like protein 3</fullName>
    </submittedName>
</protein>
<dbReference type="AlphaFoldDB" id="A0ABD1RVB8"/>
<dbReference type="Gene3D" id="1.10.8.430">
    <property type="entry name" value="Helical domain of apoptotic protease-activating factors"/>
    <property type="match status" value="1"/>
</dbReference>
<keyword evidence="2" id="KW-0963">Cytoplasm</keyword>
<evidence type="ECO:0000259" key="6">
    <source>
        <dbReference type="Pfam" id="PF23559"/>
    </source>
</evidence>